<evidence type="ECO:0000313" key="2">
    <source>
        <dbReference type="Proteomes" id="UP000033533"/>
    </source>
</evidence>
<accession>A0A0F4L7G5</accession>
<gene>
    <name evidence="1" type="ORF">JF76_16000</name>
</gene>
<name>A0A0F4L7G5_9LACO</name>
<comment type="caution">
    <text evidence="1">The sequence shown here is derived from an EMBL/GenBank/DDBJ whole genome shotgun (WGS) entry which is preliminary data.</text>
</comment>
<organism evidence="1 2">
    <name type="scientific">Lactobacillus kullabergensis</name>
    <dbReference type="NCBI Taxonomy" id="1218493"/>
    <lineage>
        <taxon>Bacteria</taxon>
        <taxon>Bacillati</taxon>
        <taxon>Bacillota</taxon>
        <taxon>Bacilli</taxon>
        <taxon>Lactobacillales</taxon>
        <taxon>Lactobacillaceae</taxon>
        <taxon>Lactobacillus</taxon>
    </lineage>
</organism>
<sequence length="123" mass="14256">MAEMHMNDFDKIVQDFFKNYQDRKMKKWQGFFLSDHTMAINKDKQKRSVQHPVKKTMNIEDISLLLLKAYGNHRIVHLQVKVMNSDNQLPADICGFVNGYSEDGIIVDGQKIALEDINNISVD</sequence>
<dbReference type="RefSeq" id="WP_244267937.1">
    <property type="nucleotide sequence ID" value="NZ_KQ033871.1"/>
</dbReference>
<evidence type="ECO:0008006" key="3">
    <source>
        <dbReference type="Google" id="ProtNLM"/>
    </source>
</evidence>
<proteinExistence type="predicted"/>
<dbReference type="HOGENOM" id="CLU_132560_1_2_9"/>
<dbReference type="EMBL" id="JXBY01000025">
    <property type="protein sequence ID" value="KJY54575.1"/>
    <property type="molecule type" value="Genomic_DNA"/>
</dbReference>
<dbReference type="PATRIC" id="fig|1218493.3.peg.1674"/>
<dbReference type="STRING" id="1218493.JF76_16000"/>
<dbReference type="AlphaFoldDB" id="A0A0F4L7G5"/>
<reference evidence="1 2" key="1">
    <citation type="submission" date="2014-12" db="EMBL/GenBank/DDBJ databases">
        <title>Comparative genomics of the lactic acid bacteria isolated from the honey bee gut.</title>
        <authorList>
            <person name="Ellegaard K.M."/>
            <person name="Tamarit D."/>
            <person name="Javelind E."/>
            <person name="Olofsson T."/>
            <person name="Andersson S.G."/>
            <person name="Vasquez A."/>
        </authorList>
    </citation>
    <scope>NUCLEOTIDE SEQUENCE [LARGE SCALE GENOMIC DNA]</scope>
    <source>
        <strain evidence="1 2">Biut2</strain>
    </source>
</reference>
<dbReference type="Proteomes" id="UP000033533">
    <property type="component" value="Unassembled WGS sequence"/>
</dbReference>
<protein>
    <recommendedName>
        <fullName evidence="3">DNA-directed RNA polymerase beta subunit</fullName>
    </recommendedName>
</protein>
<evidence type="ECO:0000313" key="1">
    <source>
        <dbReference type="EMBL" id="KJY54575.1"/>
    </source>
</evidence>